<dbReference type="EMBL" id="MASW01000005">
    <property type="protein sequence ID" value="PXY22894.1"/>
    <property type="molecule type" value="Genomic_DNA"/>
</dbReference>
<dbReference type="AlphaFoldDB" id="A0A2V4ASA4"/>
<organism evidence="1 2">
    <name type="scientific">Prauserella muralis</name>
    <dbReference type="NCBI Taxonomy" id="588067"/>
    <lineage>
        <taxon>Bacteria</taxon>
        <taxon>Bacillati</taxon>
        <taxon>Actinomycetota</taxon>
        <taxon>Actinomycetes</taxon>
        <taxon>Pseudonocardiales</taxon>
        <taxon>Pseudonocardiaceae</taxon>
        <taxon>Prauserella</taxon>
    </lineage>
</organism>
<reference evidence="1 2" key="1">
    <citation type="submission" date="2016-07" db="EMBL/GenBank/DDBJ databases">
        <title>Draft genome sequence of Prauserella muralis DSM 45305, isolated from a mould-covered wall in an indoor environment.</title>
        <authorList>
            <person name="Ruckert C."/>
            <person name="Albersmeier A."/>
            <person name="Jiang C.-L."/>
            <person name="Jiang Y."/>
            <person name="Kalinowski J."/>
            <person name="Schneider O."/>
            <person name="Winkler A."/>
            <person name="Zotchev S.B."/>
        </authorList>
    </citation>
    <scope>NUCLEOTIDE SEQUENCE [LARGE SCALE GENOMIC DNA]</scope>
    <source>
        <strain evidence="1 2">DSM 45305</strain>
    </source>
</reference>
<protein>
    <submittedName>
        <fullName evidence="1">Uncharacterized protein</fullName>
    </submittedName>
</protein>
<evidence type="ECO:0000313" key="2">
    <source>
        <dbReference type="Proteomes" id="UP000249915"/>
    </source>
</evidence>
<sequence length="161" mass="17365">MPEPTARLDECSTPDYRGLFGWPVRWQGGAPVLVTGSGIGAVLVPRSLSDQVLYSLSRQGCAGPALSVPTRRGSVVLLLVEADAPAFDLQPLPDGVRVLTAGTTIPLPDERRPDDLSHWIVEPDTHQRWLPSLAAVLTCIRSAGRVPLDFALTYPPHRRAG</sequence>
<gene>
    <name evidence="1" type="ORF">BAY60_20115</name>
</gene>
<evidence type="ECO:0000313" key="1">
    <source>
        <dbReference type="EMBL" id="PXY22894.1"/>
    </source>
</evidence>
<accession>A0A2V4ASA4</accession>
<proteinExistence type="predicted"/>
<keyword evidence="2" id="KW-1185">Reference proteome</keyword>
<comment type="caution">
    <text evidence="1">The sequence shown here is derived from an EMBL/GenBank/DDBJ whole genome shotgun (WGS) entry which is preliminary data.</text>
</comment>
<dbReference type="Proteomes" id="UP000249915">
    <property type="component" value="Unassembled WGS sequence"/>
</dbReference>
<dbReference type="OrthoDB" id="3631260at2"/>
<name>A0A2V4ASA4_9PSEU</name>